<keyword evidence="3" id="KW-1185">Reference proteome</keyword>
<evidence type="ECO:0008006" key="4">
    <source>
        <dbReference type="Google" id="ProtNLM"/>
    </source>
</evidence>
<dbReference type="RefSeq" id="WP_216252982.1">
    <property type="nucleotide sequence ID" value="NZ_JAZHFS010000020.1"/>
</dbReference>
<keyword evidence="1" id="KW-0472">Membrane</keyword>
<evidence type="ECO:0000256" key="1">
    <source>
        <dbReference type="SAM" id="Phobius"/>
    </source>
</evidence>
<dbReference type="EMBL" id="JAZHFS010000020">
    <property type="protein sequence ID" value="MEF2114202.1"/>
    <property type="molecule type" value="Genomic_DNA"/>
</dbReference>
<protein>
    <recommendedName>
        <fullName evidence="4">ABC-transporter type IV</fullName>
    </recommendedName>
</protein>
<gene>
    <name evidence="2" type="ORF">SJI18_18060</name>
</gene>
<accession>A0ABU7UUC8</accession>
<keyword evidence="1" id="KW-0812">Transmembrane</keyword>
<sequence length="161" mass="18458">MLRLTLLYVFLRILPEEFLVIFAVHVFSKTVINVKKYIISSIFFIIAVYLIRLLPIQYGIHTIIAVVVVIVLTININKISIIKSIQASIMTIILEFVCEGANVFIIQYIFKADVRYVLNDPSLKILYGIPSLLIFAAIVSMYYVYLVKNKKLKEVIDGEII</sequence>
<reference evidence="2 3" key="1">
    <citation type="submission" date="2023-11" db="EMBL/GenBank/DDBJ databases">
        <title>Draft genome sequence of a psychrophilic Clostridium strain from permafrost water brine.</title>
        <authorList>
            <person name="Shcherbakova V.A."/>
            <person name="Trubitsyn V.E."/>
            <person name="Zakharyuk A.G."/>
        </authorList>
    </citation>
    <scope>NUCLEOTIDE SEQUENCE [LARGE SCALE GENOMIC DNA]</scope>
    <source>
        <strain evidence="2 3">14F</strain>
    </source>
</reference>
<organism evidence="2 3">
    <name type="scientific">Clostridium frigoriphilum</name>
    <dbReference type="NCBI Taxonomy" id="443253"/>
    <lineage>
        <taxon>Bacteria</taxon>
        <taxon>Bacillati</taxon>
        <taxon>Bacillota</taxon>
        <taxon>Clostridia</taxon>
        <taxon>Eubacteriales</taxon>
        <taxon>Clostridiaceae</taxon>
        <taxon>Clostridium</taxon>
    </lineage>
</organism>
<feature type="transmembrane region" description="Helical" evidence="1">
    <location>
        <begin position="34"/>
        <end position="52"/>
    </location>
</feature>
<proteinExistence type="predicted"/>
<name>A0ABU7UUC8_9CLOT</name>
<feature type="transmembrane region" description="Helical" evidence="1">
    <location>
        <begin position="6"/>
        <end position="27"/>
    </location>
</feature>
<feature type="transmembrane region" description="Helical" evidence="1">
    <location>
        <begin position="58"/>
        <end position="77"/>
    </location>
</feature>
<comment type="caution">
    <text evidence="2">The sequence shown here is derived from an EMBL/GenBank/DDBJ whole genome shotgun (WGS) entry which is preliminary data.</text>
</comment>
<dbReference type="Proteomes" id="UP001498469">
    <property type="component" value="Unassembled WGS sequence"/>
</dbReference>
<evidence type="ECO:0000313" key="2">
    <source>
        <dbReference type="EMBL" id="MEF2114202.1"/>
    </source>
</evidence>
<keyword evidence="1" id="KW-1133">Transmembrane helix</keyword>
<evidence type="ECO:0000313" key="3">
    <source>
        <dbReference type="Proteomes" id="UP001498469"/>
    </source>
</evidence>
<feature type="transmembrane region" description="Helical" evidence="1">
    <location>
        <begin position="125"/>
        <end position="145"/>
    </location>
</feature>
<feature type="transmembrane region" description="Helical" evidence="1">
    <location>
        <begin position="89"/>
        <end position="110"/>
    </location>
</feature>